<accession>A0A0L9U4H7</accession>
<dbReference type="AlphaFoldDB" id="A0A0L9U4H7"/>
<proteinExistence type="predicted"/>
<dbReference type="InterPro" id="IPR046796">
    <property type="entry name" value="Transposase_32_dom"/>
</dbReference>
<dbReference type="Gramene" id="KOM37681">
    <property type="protein sequence ID" value="KOM37681"/>
    <property type="gene ID" value="LR48_Vigan03g106300"/>
</dbReference>
<sequence>MNQSQFWQACEQLKNQSPQQWQHRPSLSGRRITLEEAVQQYIQIPNCHHKSTQVVEEFDRPSPQQWSPPQQWPPPQQWQQQPFLSESLDGLDDTLQQFLKNSDSIQKSIEESCKRMEMHLRYISQRLNVKVNIEVNPKEEGQAIVTESDKILDEKKIGGDEEKIERKEKEELSEKDKDEEKEKEVVEREEKKRICVKIKKLKRKRKGKKKIREKKKRKFRERKRKKKKMRGKKKKSYDFSCIIGFLSRKHEKHFKVVQDRRLLMERKVGMIPNFAPQFGEQLLGNDWGKLATYPTPANIAVVKEFYTNARKIGDYPAENYLGYVRGHAIRYDPDSINNFLDTVWAGEQCQFALRMEEGTDFDDVERVLCVPGGHFQRNTTGSVVNIRRNDLSPLAKYWMAFSHANIQPCSHVSDITHSRALLLYCAIRNLNVNIGQVIADEIRMCANTTNSKAPLGHPSLITHLCKIVGVDTSAPPFERPRKAIDEAYYRQYCGGEEAAQPVPPRRTRAQLQSIHRGQVATAEMIVGMYDTPPAHRWTMEEFHNVVAGPEEQVQGDRAEAAEASAMEMDEDNADDDEDDAFEDAEDEEEEEDTEDNSDS</sequence>
<evidence type="ECO:0000259" key="2">
    <source>
        <dbReference type="Pfam" id="PF20167"/>
    </source>
</evidence>
<evidence type="ECO:0000256" key="1">
    <source>
        <dbReference type="SAM" id="MobiDB-lite"/>
    </source>
</evidence>
<feature type="compositionally biased region" description="Acidic residues" evidence="1">
    <location>
        <begin position="567"/>
        <end position="599"/>
    </location>
</feature>
<evidence type="ECO:0000313" key="4">
    <source>
        <dbReference type="Proteomes" id="UP000053144"/>
    </source>
</evidence>
<name>A0A0L9U4H7_PHAAN</name>
<feature type="domain" description="Putative plant transposon protein" evidence="2">
    <location>
        <begin position="286"/>
        <end position="471"/>
    </location>
</feature>
<feature type="region of interest" description="Disordered" evidence="1">
    <location>
        <begin position="53"/>
        <end position="79"/>
    </location>
</feature>
<feature type="region of interest" description="Disordered" evidence="1">
    <location>
        <begin position="548"/>
        <end position="599"/>
    </location>
</feature>
<dbReference type="EMBL" id="CM003373">
    <property type="protein sequence ID" value="KOM37681.1"/>
    <property type="molecule type" value="Genomic_DNA"/>
</dbReference>
<dbReference type="Pfam" id="PF20167">
    <property type="entry name" value="Transposase_32"/>
    <property type="match status" value="1"/>
</dbReference>
<reference evidence="4" key="1">
    <citation type="journal article" date="2015" name="Proc. Natl. Acad. Sci. U.S.A.">
        <title>Genome sequencing of adzuki bean (Vigna angularis) provides insight into high starch and low fat accumulation and domestication.</title>
        <authorList>
            <person name="Yang K."/>
            <person name="Tian Z."/>
            <person name="Chen C."/>
            <person name="Luo L."/>
            <person name="Zhao B."/>
            <person name="Wang Z."/>
            <person name="Yu L."/>
            <person name="Li Y."/>
            <person name="Sun Y."/>
            <person name="Li W."/>
            <person name="Chen Y."/>
            <person name="Li Y."/>
            <person name="Zhang Y."/>
            <person name="Ai D."/>
            <person name="Zhao J."/>
            <person name="Shang C."/>
            <person name="Ma Y."/>
            <person name="Wu B."/>
            <person name="Wang M."/>
            <person name="Gao L."/>
            <person name="Sun D."/>
            <person name="Zhang P."/>
            <person name="Guo F."/>
            <person name="Wang W."/>
            <person name="Li Y."/>
            <person name="Wang J."/>
            <person name="Varshney R.K."/>
            <person name="Wang J."/>
            <person name="Ling H.Q."/>
            <person name="Wan P."/>
        </authorList>
    </citation>
    <scope>NUCLEOTIDE SEQUENCE</scope>
    <source>
        <strain evidence="4">cv. Jingnong 6</strain>
    </source>
</reference>
<organism evidence="3 4">
    <name type="scientific">Phaseolus angularis</name>
    <name type="common">Azuki bean</name>
    <name type="synonym">Vigna angularis</name>
    <dbReference type="NCBI Taxonomy" id="3914"/>
    <lineage>
        <taxon>Eukaryota</taxon>
        <taxon>Viridiplantae</taxon>
        <taxon>Streptophyta</taxon>
        <taxon>Embryophyta</taxon>
        <taxon>Tracheophyta</taxon>
        <taxon>Spermatophyta</taxon>
        <taxon>Magnoliopsida</taxon>
        <taxon>eudicotyledons</taxon>
        <taxon>Gunneridae</taxon>
        <taxon>Pentapetalae</taxon>
        <taxon>rosids</taxon>
        <taxon>fabids</taxon>
        <taxon>Fabales</taxon>
        <taxon>Fabaceae</taxon>
        <taxon>Papilionoideae</taxon>
        <taxon>50 kb inversion clade</taxon>
        <taxon>NPAAA clade</taxon>
        <taxon>indigoferoid/millettioid clade</taxon>
        <taxon>Phaseoleae</taxon>
        <taxon>Vigna</taxon>
    </lineage>
</organism>
<dbReference type="Proteomes" id="UP000053144">
    <property type="component" value="Chromosome 3"/>
</dbReference>
<protein>
    <recommendedName>
        <fullName evidence="2">Putative plant transposon protein domain-containing protein</fullName>
    </recommendedName>
</protein>
<gene>
    <name evidence="3" type="ORF">LR48_Vigan03g106300</name>
</gene>
<evidence type="ECO:0000313" key="3">
    <source>
        <dbReference type="EMBL" id="KOM37681.1"/>
    </source>
</evidence>
<feature type="region of interest" description="Disordered" evidence="1">
    <location>
        <begin position="201"/>
        <end position="233"/>
    </location>
</feature>